<accession>A0A1M5D030</accession>
<reference evidence="2 3" key="1">
    <citation type="submission" date="2016-11" db="EMBL/GenBank/DDBJ databases">
        <authorList>
            <person name="Jaros S."/>
            <person name="Januszkiewicz K."/>
            <person name="Wedrychowicz H."/>
        </authorList>
    </citation>
    <scope>NUCLEOTIDE SEQUENCE [LARGE SCALE GENOMIC DNA]</scope>
    <source>
        <strain evidence="2 3">DSM 44523</strain>
    </source>
</reference>
<sequence length="64" mass="6870">MDLSTAAPNREMDGVERRRRESNPRTGGFGSRPAFRSSPTVKTVQGTPNSEKPPESVLPMGGSP</sequence>
<dbReference type="AlphaFoldDB" id="A0A1M5D030"/>
<proteinExistence type="predicted"/>
<evidence type="ECO:0000313" key="3">
    <source>
        <dbReference type="Proteomes" id="UP000184501"/>
    </source>
</evidence>
<dbReference type="EMBL" id="FQVN01000004">
    <property type="protein sequence ID" value="SHF60326.1"/>
    <property type="molecule type" value="Genomic_DNA"/>
</dbReference>
<feature type="region of interest" description="Disordered" evidence="1">
    <location>
        <begin position="1"/>
        <end position="64"/>
    </location>
</feature>
<gene>
    <name evidence="2" type="ORF">SAMN05444320_104241</name>
</gene>
<evidence type="ECO:0000313" key="2">
    <source>
        <dbReference type="EMBL" id="SHF60326.1"/>
    </source>
</evidence>
<feature type="compositionally biased region" description="Basic and acidic residues" evidence="1">
    <location>
        <begin position="10"/>
        <end position="23"/>
    </location>
</feature>
<organism evidence="2 3">
    <name type="scientific">Streptoalloteichus hindustanus</name>
    <dbReference type="NCBI Taxonomy" id="2017"/>
    <lineage>
        <taxon>Bacteria</taxon>
        <taxon>Bacillati</taxon>
        <taxon>Actinomycetota</taxon>
        <taxon>Actinomycetes</taxon>
        <taxon>Pseudonocardiales</taxon>
        <taxon>Pseudonocardiaceae</taxon>
        <taxon>Streptoalloteichus</taxon>
    </lineage>
</organism>
<evidence type="ECO:0000256" key="1">
    <source>
        <dbReference type="SAM" id="MobiDB-lite"/>
    </source>
</evidence>
<dbReference type="Proteomes" id="UP000184501">
    <property type="component" value="Unassembled WGS sequence"/>
</dbReference>
<feature type="compositionally biased region" description="Polar residues" evidence="1">
    <location>
        <begin position="37"/>
        <end position="50"/>
    </location>
</feature>
<protein>
    <submittedName>
        <fullName evidence="2">Uncharacterized protein</fullName>
    </submittedName>
</protein>
<keyword evidence="3" id="KW-1185">Reference proteome</keyword>
<name>A0A1M5D030_STRHI</name>